<feature type="compositionally biased region" description="Polar residues" evidence="6">
    <location>
        <begin position="103"/>
        <end position="120"/>
    </location>
</feature>
<dbReference type="InterPro" id="IPR036770">
    <property type="entry name" value="Ankyrin_rpt-contain_sf"/>
</dbReference>
<dbReference type="InterPro" id="IPR002110">
    <property type="entry name" value="Ankyrin_rpt"/>
</dbReference>
<evidence type="ECO:0000259" key="8">
    <source>
        <dbReference type="PROSITE" id="PS50867"/>
    </source>
</evidence>
<feature type="compositionally biased region" description="Polar residues" evidence="6">
    <location>
        <begin position="500"/>
        <end position="514"/>
    </location>
</feature>
<dbReference type="SMART" id="SM00248">
    <property type="entry name" value="ANK"/>
    <property type="match status" value="7"/>
</dbReference>
<dbReference type="Pfam" id="PF00023">
    <property type="entry name" value="Ank"/>
    <property type="match status" value="2"/>
</dbReference>
<dbReference type="GO" id="GO:0005634">
    <property type="term" value="C:nucleus"/>
    <property type="evidence" value="ECO:0007669"/>
    <property type="project" value="InterPro"/>
</dbReference>
<gene>
    <name evidence="9" type="ORF">B7P43_G03696</name>
</gene>
<dbReference type="STRING" id="105785.A0A2J7RHN7"/>
<feature type="region of interest" description="Disordered" evidence="6">
    <location>
        <begin position="1"/>
        <end position="463"/>
    </location>
</feature>
<keyword evidence="3" id="KW-0489">Methyltransferase</keyword>
<dbReference type="OrthoDB" id="616263at2759"/>
<feature type="compositionally biased region" description="Basic residues" evidence="6">
    <location>
        <begin position="403"/>
        <end position="412"/>
    </location>
</feature>
<evidence type="ECO:0000256" key="4">
    <source>
        <dbReference type="ARBA" id="ARBA00022691"/>
    </source>
</evidence>
<dbReference type="GO" id="GO:0046974">
    <property type="term" value="F:histone H3K9 methyltransferase activity"/>
    <property type="evidence" value="ECO:0007669"/>
    <property type="project" value="TreeGrafter"/>
</dbReference>
<feature type="repeat" description="ANK" evidence="5">
    <location>
        <begin position="928"/>
        <end position="960"/>
    </location>
</feature>
<dbReference type="GO" id="GO:0008270">
    <property type="term" value="F:zinc ion binding"/>
    <property type="evidence" value="ECO:0007669"/>
    <property type="project" value="InterPro"/>
</dbReference>
<accession>A0A2J7RHN7</accession>
<feature type="compositionally biased region" description="Polar residues" evidence="6">
    <location>
        <begin position="332"/>
        <end position="402"/>
    </location>
</feature>
<keyword evidence="10" id="KW-1185">Reference proteome</keyword>
<feature type="repeat" description="ANK" evidence="5">
    <location>
        <begin position="994"/>
        <end position="1026"/>
    </location>
</feature>
<feature type="region of interest" description="Disordered" evidence="6">
    <location>
        <begin position="716"/>
        <end position="752"/>
    </location>
</feature>
<dbReference type="Pfam" id="PF12796">
    <property type="entry name" value="Ank_2"/>
    <property type="match status" value="2"/>
</dbReference>
<dbReference type="PROSITE" id="PS50280">
    <property type="entry name" value="SET"/>
    <property type="match status" value="1"/>
</dbReference>
<dbReference type="EMBL" id="NEVH01003739">
    <property type="protein sequence ID" value="PNF40343.1"/>
    <property type="molecule type" value="Genomic_DNA"/>
</dbReference>
<dbReference type="Proteomes" id="UP000235965">
    <property type="component" value="Unassembled WGS sequence"/>
</dbReference>
<feature type="domain" description="SET" evidence="7">
    <location>
        <begin position="1184"/>
        <end position="1301"/>
    </location>
</feature>
<keyword evidence="5" id="KW-0040">ANK repeat</keyword>
<sequence length="1354" mass="148510">MSHSESTNDKNDSKSDKPKSGVVLETERKTSSKVGIGLIETILGEMKSEFNREVRTTENVKTEKEKDEDKDKGIQASKGLIDGQSLTVKGEAPESETDEQKQSDINLDTESGGNNQNSAVVFTVSCESEKESEVIDSAETPSESSKNDSILCKASGDAKPRIVITLKTSEDSSEGTKKIKAKSTQDSESNSEEVWSLVNPELKGETGGETSAVPPKTASPSLASGKRSLRSQAAAAAAKATVEEPAGVKRSARRRSKDSPRESVLQSAIARKEKSFSNLSQGEDKISAARNLKVSTYRSPRLSPIEKNQAAGTTRTSKSPARAPLSPFKSPKLSQQNSYNDQASRSNKPEDNASTTAEPTTRSSSTGNKSTVFSTSKAETTVKTTVKPQNYVQSGHAQTYTKTGKRRYRPYKGLRYSFTGNNVRRTKPSRRQIKESNSNNNVDAAEKKSPEPEETNEVAVMPEEPLATVVSSQQEEPECADPIAESHAAEFPSVDLCGSRSGSPVMTEACQTTSQKRKLQPDDPDDNGDDEVKVVFAEDGNKRSRLNNIPSPSPADGSQVPAKPESTAISSGAGTAALCCCQTKSQLFVSTCGQNGTASELYCQAMDTLDDRLVGCCNAVTAQDTRLSRPSCRVPYLILCDVHMQRLLRHNCCPGCGVFCTQGKFVQCASAHWYHRDCQLTVDSASVCPHCGLDSPHTDVILTMRSGKNPVFLPQQKPPKKVPSAKMTFSTSRAGAKTEEVTLREPTPPLVPPAMLTSQISSTGLDKDKLAELLSVAFSMRKPTTPAPRYSLKSFYQAAKSGNAEKLVQILGSGLNPNHLFRECSMGTALHAACSGGHLSIVHILLQAGVQLDVLDRDQNTPLMLAAMSNHNDVVKYLVKAGANVMIKGSDGMTALHLAAKAGNIESCHYLLAVANTVKTYIDVVDDGGWTPLVWAAEHCHVDVARYLLQNRADPLIRDAEQNIALHWSAYSGSVDISEMLLNYGCEVNSTNVHGDTPLHIGARQNMYNCVLLLLARGARVDITNKAGDSPLDCCLVENSDCYVAINLNIQLKAIVANPRERTQRILTNDISRGQEQNPIQCVNVEDDEGEPTDFVYVSENCFTSNIFVDRTITLLQSCKCLDMCSTVDCQCGKISLRCWYDDQGQLLPDFNYADPPMLFECNQGCSCNRITCHNRVVQHGLTARFQLFRTKDKGWGVRTLRPISKGTYVCEYIGEIISDCEADHREDDSYLFDLDNRDGETYCIDARHYGNVARFINHMCVPNLLPVRVFIDHQDLHFPRIAFFANRDIEANEELGFDYGEKFWIIKCKSFTCTCGAETCRYSETTIKQTLDNYNKRLLQDELMQQSELQLLQ</sequence>
<keyword evidence="4" id="KW-0949">S-adenosyl-L-methionine</keyword>
<evidence type="ECO:0000313" key="9">
    <source>
        <dbReference type="EMBL" id="PNF40343.1"/>
    </source>
</evidence>
<comment type="caution">
    <text evidence="9">The sequence shown here is derived from an EMBL/GenBank/DDBJ whole genome shotgun (WGS) entry which is preliminary data.</text>
</comment>
<evidence type="ECO:0000256" key="2">
    <source>
        <dbReference type="ARBA" id="ARBA00022454"/>
    </source>
</evidence>
<feature type="compositionally biased region" description="Basic and acidic residues" evidence="6">
    <location>
        <begin position="168"/>
        <end position="177"/>
    </location>
</feature>
<dbReference type="InterPro" id="IPR047762">
    <property type="entry name" value="EHMT_CRR"/>
</dbReference>
<dbReference type="InterPro" id="IPR001214">
    <property type="entry name" value="SET_dom"/>
</dbReference>
<dbReference type="InterPro" id="IPR046341">
    <property type="entry name" value="SET_dom_sf"/>
</dbReference>
<dbReference type="Gene3D" id="2.170.270.10">
    <property type="entry name" value="SET domain"/>
    <property type="match status" value="1"/>
</dbReference>
<dbReference type="GO" id="GO:0000122">
    <property type="term" value="P:negative regulation of transcription by RNA polymerase II"/>
    <property type="evidence" value="ECO:0007669"/>
    <property type="project" value="TreeGrafter"/>
</dbReference>
<evidence type="ECO:0000313" key="10">
    <source>
        <dbReference type="Proteomes" id="UP000235965"/>
    </source>
</evidence>
<evidence type="ECO:0000256" key="3">
    <source>
        <dbReference type="ARBA" id="ARBA00022603"/>
    </source>
</evidence>
<evidence type="ECO:0000259" key="7">
    <source>
        <dbReference type="PROSITE" id="PS50280"/>
    </source>
</evidence>
<feature type="compositionally biased region" description="Basic and acidic residues" evidence="6">
    <location>
        <begin position="1"/>
        <end position="30"/>
    </location>
</feature>
<dbReference type="Pfam" id="PF21533">
    <property type="entry name" value="EHMT1-2_CRR"/>
    <property type="match status" value="1"/>
</dbReference>
<dbReference type="PANTHER" id="PTHR46307:SF4">
    <property type="entry name" value="G9A, ISOFORM B"/>
    <property type="match status" value="1"/>
</dbReference>
<organism evidence="9 10">
    <name type="scientific">Cryptotermes secundus</name>
    <dbReference type="NCBI Taxonomy" id="105785"/>
    <lineage>
        <taxon>Eukaryota</taxon>
        <taxon>Metazoa</taxon>
        <taxon>Ecdysozoa</taxon>
        <taxon>Arthropoda</taxon>
        <taxon>Hexapoda</taxon>
        <taxon>Insecta</taxon>
        <taxon>Pterygota</taxon>
        <taxon>Neoptera</taxon>
        <taxon>Polyneoptera</taxon>
        <taxon>Dictyoptera</taxon>
        <taxon>Blattodea</taxon>
        <taxon>Blattoidea</taxon>
        <taxon>Termitoidae</taxon>
        <taxon>Kalotermitidae</taxon>
        <taxon>Cryptotermitinae</taxon>
        <taxon>Cryptotermes</taxon>
    </lineage>
</organism>
<evidence type="ECO:0008006" key="11">
    <source>
        <dbReference type="Google" id="ProtNLM"/>
    </source>
</evidence>
<dbReference type="CDD" id="cd20905">
    <property type="entry name" value="EHMT_ZBD"/>
    <property type="match status" value="1"/>
</dbReference>
<dbReference type="Pfam" id="PF00856">
    <property type="entry name" value="SET"/>
    <property type="match status" value="1"/>
</dbReference>
<dbReference type="SUPFAM" id="SSF48403">
    <property type="entry name" value="Ankyrin repeat"/>
    <property type="match status" value="1"/>
</dbReference>
<dbReference type="GO" id="GO:0002039">
    <property type="term" value="F:p53 binding"/>
    <property type="evidence" value="ECO:0007669"/>
    <property type="project" value="InterPro"/>
</dbReference>
<protein>
    <recommendedName>
        <fullName evidence="11">Histone-lysine N-methyltransferase EHMT2</fullName>
    </recommendedName>
</protein>
<dbReference type="PANTHER" id="PTHR46307">
    <property type="entry name" value="G9A, ISOFORM B"/>
    <property type="match status" value="1"/>
</dbReference>
<feature type="region of interest" description="Disordered" evidence="6">
    <location>
        <begin position="499"/>
        <end position="568"/>
    </location>
</feature>
<dbReference type="Pfam" id="PF05033">
    <property type="entry name" value="Pre-SET"/>
    <property type="match status" value="1"/>
</dbReference>
<dbReference type="PROSITE" id="PS50297">
    <property type="entry name" value="ANK_REP_REGION"/>
    <property type="match status" value="6"/>
</dbReference>
<dbReference type="CDD" id="cd10543">
    <property type="entry name" value="SET_EHMT"/>
    <property type="match status" value="1"/>
</dbReference>
<proteinExistence type="predicted"/>
<feature type="repeat" description="ANK" evidence="5">
    <location>
        <begin position="858"/>
        <end position="890"/>
    </location>
</feature>
<feature type="compositionally biased region" description="Basic and acidic residues" evidence="6">
    <location>
        <begin position="46"/>
        <end position="73"/>
    </location>
</feature>
<dbReference type="InterPro" id="IPR007728">
    <property type="entry name" value="Pre-SET_dom"/>
</dbReference>
<feature type="compositionally biased region" description="Polar residues" evidence="6">
    <location>
        <begin position="139"/>
        <end position="148"/>
    </location>
</feature>
<reference evidence="9 10" key="1">
    <citation type="submission" date="2017-12" db="EMBL/GenBank/DDBJ databases">
        <title>Hemimetabolous genomes reveal molecular basis of termite eusociality.</title>
        <authorList>
            <person name="Harrison M.C."/>
            <person name="Jongepier E."/>
            <person name="Robertson H.M."/>
            <person name="Arning N."/>
            <person name="Bitard-Feildel T."/>
            <person name="Chao H."/>
            <person name="Childers C.P."/>
            <person name="Dinh H."/>
            <person name="Doddapaneni H."/>
            <person name="Dugan S."/>
            <person name="Gowin J."/>
            <person name="Greiner C."/>
            <person name="Han Y."/>
            <person name="Hu H."/>
            <person name="Hughes D.S.T."/>
            <person name="Huylmans A.-K."/>
            <person name="Kemena C."/>
            <person name="Kremer L.P.M."/>
            <person name="Lee S.L."/>
            <person name="Lopez-Ezquerra A."/>
            <person name="Mallet L."/>
            <person name="Monroy-Kuhn J.M."/>
            <person name="Moser A."/>
            <person name="Murali S.C."/>
            <person name="Muzny D.M."/>
            <person name="Otani S."/>
            <person name="Piulachs M.-D."/>
            <person name="Poelchau M."/>
            <person name="Qu J."/>
            <person name="Schaub F."/>
            <person name="Wada-Katsumata A."/>
            <person name="Worley K.C."/>
            <person name="Xie Q."/>
            <person name="Ylla G."/>
            <person name="Poulsen M."/>
            <person name="Gibbs R.A."/>
            <person name="Schal C."/>
            <person name="Richards S."/>
            <person name="Belles X."/>
            <person name="Korb J."/>
            <person name="Bornberg-Bauer E."/>
        </authorList>
    </citation>
    <scope>NUCLEOTIDE SEQUENCE [LARGE SCALE GENOMIC DNA]</scope>
    <source>
        <tissue evidence="9">Whole body</tissue>
    </source>
</reference>
<feature type="repeat" description="ANK" evidence="5">
    <location>
        <begin position="961"/>
        <end position="993"/>
    </location>
</feature>
<feature type="compositionally biased region" description="Polar residues" evidence="6">
    <location>
        <begin position="310"/>
        <end position="319"/>
    </location>
</feature>
<feature type="repeat" description="ANK" evidence="5">
    <location>
        <begin position="891"/>
        <end position="912"/>
    </location>
</feature>
<dbReference type="PROSITE" id="PS50867">
    <property type="entry name" value="PRE_SET"/>
    <property type="match status" value="1"/>
</dbReference>
<evidence type="ECO:0000256" key="5">
    <source>
        <dbReference type="PROSITE-ProRule" id="PRU00023"/>
    </source>
</evidence>
<dbReference type="Gene3D" id="1.25.40.20">
    <property type="entry name" value="Ankyrin repeat-containing domain"/>
    <property type="match status" value="2"/>
</dbReference>
<name>A0A2J7RHN7_9NEOP</name>
<keyword evidence="2" id="KW-0158">Chromosome</keyword>
<dbReference type="SMART" id="SM00468">
    <property type="entry name" value="PreSET"/>
    <property type="match status" value="1"/>
</dbReference>
<feature type="repeat" description="ANK" evidence="5">
    <location>
        <begin position="825"/>
        <end position="857"/>
    </location>
</feature>
<dbReference type="PRINTS" id="PR01415">
    <property type="entry name" value="ANKYRIN"/>
</dbReference>
<keyword evidence="3" id="KW-0808">Transferase</keyword>
<dbReference type="GO" id="GO:0000785">
    <property type="term" value="C:chromatin"/>
    <property type="evidence" value="ECO:0007669"/>
    <property type="project" value="TreeGrafter"/>
</dbReference>
<dbReference type="SMART" id="SM00317">
    <property type="entry name" value="SET"/>
    <property type="match status" value="1"/>
</dbReference>
<evidence type="ECO:0000256" key="1">
    <source>
        <dbReference type="ARBA" id="ARBA00004286"/>
    </source>
</evidence>
<dbReference type="SUPFAM" id="SSF82199">
    <property type="entry name" value="SET domain"/>
    <property type="match status" value="1"/>
</dbReference>
<dbReference type="PROSITE" id="PS50088">
    <property type="entry name" value="ANK_REPEAT"/>
    <property type="match status" value="6"/>
</dbReference>
<feature type="region of interest" description="Disordered" evidence="6">
    <location>
        <begin position="468"/>
        <end position="487"/>
    </location>
</feature>
<dbReference type="InterPro" id="IPR043550">
    <property type="entry name" value="EHMT1/EHMT2"/>
</dbReference>
<dbReference type="InParanoid" id="A0A2J7RHN7"/>
<evidence type="ECO:0000256" key="6">
    <source>
        <dbReference type="SAM" id="MobiDB-lite"/>
    </source>
</evidence>
<feature type="domain" description="Pre-SET" evidence="8">
    <location>
        <begin position="1117"/>
        <end position="1181"/>
    </location>
</feature>
<dbReference type="FunCoup" id="A0A2J7RHN7">
    <property type="interactions" value="1649"/>
</dbReference>
<dbReference type="FunFam" id="2.170.270.10:FF:000005">
    <property type="entry name" value="Euchromatic histone-lysine N-methyltransferase 2"/>
    <property type="match status" value="1"/>
</dbReference>
<dbReference type="GO" id="GO:0032259">
    <property type="term" value="P:methylation"/>
    <property type="evidence" value="ECO:0007669"/>
    <property type="project" value="UniProtKB-KW"/>
</dbReference>
<comment type="subcellular location">
    <subcellularLocation>
        <location evidence="1">Chromosome</location>
    </subcellularLocation>
</comment>